<dbReference type="Proteomes" id="UP000264820">
    <property type="component" value="Unplaced"/>
</dbReference>
<evidence type="ECO:0000256" key="3">
    <source>
        <dbReference type="ARBA" id="ARBA00022475"/>
    </source>
</evidence>
<dbReference type="AlphaFoldDB" id="A0A3Q2Z9Z7"/>
<dbReference type="InterPro" id="IPR000935">
    <property type="entry name" value="Thrmbn_rcpt"/>
</dbReference>
<evidence type="ECO:0000256" key="15">
    <source>
        <dbReference type="ARBA" id="ARBA00031780"/>
    </source>
</evidence>
<evidence type="ECO:0000256" key="17">
    <source>
        <dbReference type="SAM" id="Phobius"/>
    </source>
</evidence>
<evidence type="ECO:0000313" key="20">
    <source>
        <dbReference type="Ensembl" id="ENSHCOP00000022938.1"/>
    </source>
</evidence>
<comment type="subcellular location">
    <subcellularLocation>
        <location evidence="1">Cell membrane</location>
        <topology evidence="1">Multi-pass membrane protein</topology>
    </subcellularLocation>
</comment>
<evidence type="ECO:0000256" key="12">
    <source>
        <dbReference type="ARBA" id="ARBA00023170"/>
    </source>
</evidence>
<reference evidence="20" key="2">
    <citation type="submission" date="2025-09" db="UniProtKB">
        <authorList>
            <consortium name="Ensembl"/>
        </authorList>
    </citation>
    <scope>IDENTIFICATION</scope>
</reference>
<dbReference type="KEGG" id="hcq:109529262"/>
<protein>
    <recommendedName>
        <fullName evidence="2">Proteinase-activated receptor 1</fullName>
    </recommendedName>
    <alternativeName>
        <fullName evidence="15">Thrombin receptor</fullName>
    </alternativeName>
</protein>
<evidence type="ECO:0000256" key="1">
    <source>
        <dbReference type="ARBA" id="ARBA00004651"/>
    </source>
</evidence>
<evidence type="ECO:0000256" key="7">
    <source>
        <dbReference type="ARBA" id="ARBA00022989"/>
    </source>
</evidence>
<evidence type="ECO:0000256" key="6">
    <source>
        <dbReference type="ARBA" id="ARBA00022729"/>
    </source>
</evidence>
<evidence type="ECO:0000256" key="18">
    <source>
        <dbReference type="SAM" id="SignalP"/>
    </source>
</evidence>
<evidence type="ECO:0000256" key="9">
    <source>
        <dbReference type="ARBA" id="ARBA00023084"/>
    </source>
</evidence>
<sequence length="442" mass="48757">MSRSTLPVLLLLLAVSACAGLAAHHNKTATGRMFSYFDASFTDEPFALEDVYGLEVDRRVNRTPRVRGSLRVSNVTAISEEVRSFLTGRLSTVIIPSFYAMVCLLAMPINACAALAFTRRIRPKKPAAIYMLNLACADLLFAVLLPFKAAYHFSGNNWVFGESMCRMVTAAFYWNMYCSVLLVACISVDRLLAVVYPIDSLTWRSPRNAVLACIAMWVMSLAGTVPLVVSEQTFYLKELDITTCHDVRPVGEVVGLYGKYFIALCVALFVAPLLVTTISYTRVIWSLSRSPHGVSGSSRRRTRALVMALTVLVIFLLCFAPTNCLLLVHYTQLHDGVYQAGDAPEGTYVAYLVFLCLGSLNCLLDPVLYCFGSSQCQRELVGVLRCQKIATSFSTSSSDSYRSSSRTILKSSRMESSERNVAFAKKDSLQGSHGGLYKKLLV</sequence>
<evidence type="ECO:0000256" key="10">
    <source>
        <dbReference type="ARBA" id="ARBA00023136"/>
    </source>
</evidence>
<feature type="disulfide bond" evidence="16">
    <location>
        <begin position="165"/>
        <end position="244"/>
    </location>
</feature>
<keyword evidence="12" id="KW-0675">Receptor</keyword>
<dbReference type="PROSITE" id="PS50262">
    <property type="entry name" value="G_PROTEIN_RECEP_F1_2"/>
    <property type="match status" value="1"/>
</dbReference>
<dbReference type="SUPFAM" id="SSF81321">
    <property type="entry name" value="Family A G protein-coupled receptor-like"/>
    <property type="match status" value="1"/>
</dbReference>
<dbReference type="GO" id="GO:0035025">
    <property type="term" value="P:positive regulation of Rho protein signal transduction"/>
    <property type="evidence" value="ECO:0007669"/>
    <property type="project" value="TreeGrafter"/>
</dbReference>
<keyword evidence="10 17" id="KW-0472">Membrane</keyword>
<evidence type="ECO:0000256" key="4">
    <source>
        <dbReference type="ARBA" id="ARBA00022692"/>
    </source>
</evidence>
<evidence type="ECO:0000256" key="14">
    <source>
        <dbReference type="ARBA" id="ARBA00023224"/>
    </source>
</evidence>
<feature type="transmembrane region" description="Helical" evidence="17">
    <location>
        <begin position="93"/>
        <end position="117"/>
    </location>
</feature>
<organism evidence="20 21">
    <name type="scientific">Hippocampus comes</name>
    <name type="common">Tiger tail seahorse</name>
    <dbReference type="NCBI Taxonomy" id="109280"/>
    <lineage>
        <taxon>Eukaryota</taxon>
        <taxon>Metazoa</taxon>
        <taxon>Chordata</taxon>
        <taxon>Craniata</taxon>
        <taxon>Vertebrata</taxon>
        <taxon>Euteleostomi</taxon>
        <taxon>Actinopterygii</taxon>
        <taxon>Neopterygii</taxon>
        <taxon>Teleostei</taxon>
        <taxon>Neoteleostei</taxon>
        <taxon>Acanthomorphata</taxon>
        <taxon>Syngnathiaria</taxon>
        <taxon>Syngnathiformes</taxon>
        <taxon>Syngnathoidei</taxon>
        <taxon>Syngnathidae</taxon>
        <taxon>Hippocampus</taxon>
    </lineage>
</organism>
<proteinExistence type="predicted"/>
<dbReference type="InterPro" id="IPR000276">
    <property type="entry name" value="GPCR_Rhodpsn"/>
</dbReference>
<dbReference type="STRING" id="109280.ENSHCOP00000022938"/>
<dbReference type="GeneTree" id="ENSGT01050000244840"/>
<keyword evidence="14" id="KW-0807">Transducer</keyword>
<reference evidence="20" key="1">
    <citation type="submission" date="2025-08" db="UniProtKB">
        <authorList>
            <consortium name="Ensembl"/>
        </authorList>
    </citation>
    <scope>IDENTIFICATION</scope>
</reference>
<evidence type="ECO:0000259" key="19">
    <source>
        <dbReference type="PROSITE" id="PS50262"/>
    </source>
</evidence>
<dbReference type="PRINTS" id="PR01428">
    <property type="entry name" value="PROTEASEAR"/>
</dbReference>
<dbReference type="GO" id="GO:0030194">
    <property type="term" value="P:positive regulation of blood coagulation"/>
    <property type="evidence" value="ECO:0007669"/>
    <property type="project" value="TreeGrafter"/>
</dbReference>
<feature type="transmembrane region" description="Helical" evidence="17">
    <location>
        <begin position="129"/>
        <end position="151"/>
    </location>
</feature>
<keyword evidence="7 17" id="KW-1133">Transmembrane helix</keyword>
<feature type="chain" id="PRO_5018639933" description="Proteinase-activated receptor 1" evidence="18">
    <location>
        <begin position="23"/>
        <end position="442"/>
    </location>
</feature>
<feature type="transmembrane region" description="Helical" evidence="17">
    <location>
        <begin position="260"/>
        <end position="283"/>
    </location>
</feature>
<dbReference type="GeneID" id="109529262"/>
<feature type="domain" description="G-protein coupled receptors family 1 profile" evidence="19">
    <location>
        <begin position="109"/>
        <end position="369"/>
    </location>
</feature>
<dbReference type="PANTHER" id="PTHR24232:SF20">
    <property type="entry name" value="PROTEINASE-ACTIVATED RECEPTOR 1"/>
    <property type="match status" value="1"/>
</dbReference>
<feature type="transmembrane region" description="Helical" evidence="17">
    <location>
        <begin position="208"/>
        <end position="229"/>
    </location>
</feature>
<keyword evidence="3" id="KW-1003">Cell membrane</keyword>
<keyword evidence="4 17" id="KW-0812">Transmembrane</keyword>
<dbReference type="InterPro" id="IPR003912">
    <property type="entry name" value="Protea_act_rcpt"/>
</dbReference>
<feature type="signal peptide" evidence="18">
    <location>
        <begin position="1"/>
        <end position="22"/>
    </location>
</feature>
<dbReference type="GO" id="GO:0015057">
    <property type="term" value="F:thrombin-activated receptor activity"/>
    <property type="evidence" value="ECO:0007669"/>
    <property type="project" value="InterPro"/>
</dbReference>
<dbReference type="Pfam" id="PF00001">
    <property type="entry name" value="7tm_1"/>
    <property type="match status" value="1"/>
</dbReference>
<keyword evidence="13" id="KW-0325">Glycoprotein</keyword>
<keyword evidence="21" id="KW-1185">Reference proteome</keyword>
<name>A0A3Q2Z9Z7_HIPCM</name>
<dbReference type="PRINTS" id="PR00908">
    <property type="entry name" value="THROMBINR"/>
</dbReference>
<evidence type="ECO:0000256" key="2">
    <source>
        <dbReference type="ARBA" id="ARBA00019705"/>
    </source>
</evidence>
<dbReference type="PRINTS" id="PR00237">
    <property type="entry name" value="GPCRRHODOPSN"/>
</dbReference>
<dbReference type="GO" id="GO:0007596">
    <property type="term" value="P:blood coagulation"/>
    <property type="evidence" value="ECO:0007669"/>
    <property type="project" value="UniProtKB-KW"/>
</dbReference>
<evidence type="ECO:0000256" key="16">
    <source>
        <dbReference type="PIRSR" id="PIRSR603912-52"/>
    </source>
</evidence>
<dbReference type="OrthoDB" id="8881832at2759"/>
<keyword evidence="11 16" id="KW-1015">Disulfide bond</keyword>
<dbReference type="PANTHER" id="PTHR24232">
    <property type="entry name" value="G-PROTEIN COUPLED RECEPTOR"/>
    <property type="match status" value="1"/>
</dbReference>
<dbReference type="Gene3D" id="1.20.1070.10">
    <property type="entry name" value="Rhodopsin 7-helix transmembrane proteins"/>
    <property type="match status" value="1"/>
</dbReference>
<keyword evidence="8" id="KW-0297">G-protein coupled receptor</keyword>
<dbReference type="GO" id="GO:0005886">
    <property type="term" value="C:plasma membrane"/>
    <property type="evidence" value="ECO:0007669"/>
    <property type="project" value="UniProtKB-SubCell"/>
</dbReference>
<dbReference type="Ensembl" id="ENSHCOT00000014686.1">
    <property type="protein sequence ID" value="ENSHCOP00000022938.1"/>
    <property type="gene ID" value="ENSHCOG00000011058.1"/>
</dbReference>
<feature type="transmembrane region" description="Helical" evidence="17">
    <location>
        <begin position="348"/>
        <end position="371"/>
    </location>
</feature>
<dbReference type="GO" id="GO:0007200">
    <property type="term" value="P:phospholipase C-activating G protein-coupled receptor signaling pathway"/>
    <property type="evidence" value="ECO:0007669"/>
    <property type="project" value="TreeGrafter"/>
</dbReference>
<evidence type="ECO:0000256" key="13">
    <source>
        <dbReference type="ARBA" id="ARBA00023180"/>
    </source>
</evidence>
<evidence type="ECO:0000256" key="11">
    <source>
        <dbReference type="ARBA" id="ARBA00023157"/>
    </source>
</evidence>
<dbReference type="FunFam" id="1.20.1070.10:FF:000040">
    <property type="entry name" value="Coagulation factor 2 (thrombin) receptor"/>
    <property type="match status" value="1"/>
</dbReference>
<feature type="transmembrane region" description="Helical" evidence="17">
    <location>
        <begin position="171"/>
        <end position="196"/>
    </location>
</feature>
<keyword evidence="9" id="KW-0094">Blood coagulation</keyword>
<dbReference type="RefSeq" id="XP_019748115.1">
    <property type="nucleotide sequence ID" value="XM_019892556.1"/>
</dbReference>
<keyword evidence="5" id="KW-0356">Hemostasis</keyword>
<accession>A0A3Q2Z9Z7</accession>
<keyword evidence="6 18" id="KW-0732">Signal</keyword>
<dbReference type="OMA" id="YFITLCC"/>
<evidence type="ECO:0000256" key="8">
    <source>
        <dbReference type="ARBA" id="ARBA00023040"/>
    </source>
</evidence>
<evidence type="ECO:0000256" key="5">
    <source>
        <dbReference type="ARBA" id="ARBA00022696"/>
    </source>
</evidence>
<dbReference type="PROSITE" id="PS51257">
    <property type="entry name" value="PROKAR_LIPOPROTEIN"/>
    <property type="match status" value="1"/>
</dbReference>
<feature type="transmembrane region" description="Helical" evidence="17">
    <location>
        <begin position="304"/>
        <end position="328"/>
    </location>
</feature>
<evidence type="ECO:0000313" key="21">
    <source>
        <dbReference type="Proteomes" id="UP000264820"/>
    </source>
</evidence>
<dbReference type="InterPro" id="IPR017452">
    <property type="entry name" value="GPCR_Rhodpsn_7TM"/>
</dbReference>